<organism evidence="2 3">
    <name type="scientific">Thermus thermophilus (strain ATCC BAA-163 / DSM 7039 / HB27)</name>
    <dbReference type="NCBI Taxonomy" id="262724"/>
    <lineage>
        <taxon>Bacteria</taxon>
        <taxon>Thermotogati</taxon>
        <taxon>Deinococcota</taxon>
        <taxon>Deinococci</taxon>
        <taxon>Thermales</taxon>
        <taxon>Thermaceae</taxon>
        <taxon>Thermus</taxon>
    </lineage>
</organism>
<name>Q745U3_THET2</name>
<accession>Q745U3</accession>
<evidence type="ECO:0000313" key="3">
    <source>
        <dbReference type="Proteomes" id="UP000000592"/>
    </source>
</evidence>
<protein>
    <submittedName>
        <fullName evidence="2">Uncharacterized protein</fullName>
    </submittedName>
</protein>
<sequence length="106" mass="11307">MRRKLKCRNPLTGLNPLQPRAILALRPEGSPESRNPLTGLNPLQRKVLRSVFFGLGAASQSPYGAQSLATEALSDPEAAPLARGRNPLTGLNPLQLSPKEGSLRGS</sequence>
<reference evidence="2 3" key="1">
    <citation type="journal article" date="2004" name="Nat. Biotechnol.">
        <title>The genome sequence of the extreme thermophile Thermus thermophilus.</title>
        <authorList>
            <person name="Henne A."/>
            <person name="Brueggemann H."/>
            <person name="Raasch C."/>
            <person name="Wiezer A."/>
            <person name="Hartsch T."/>
            <person name="Liesegang H."/>
            <person name="Johann A."/>
            <person name="Lienard T."/>
            <person name="Gohl O."/>
            <person name="Martinez-Arias R."/>
            <person name="Jacobi C."/>
            <person name="Starkuviene V."/>
            <person name="Schlenczeck S."/>
            <person name="Dencker S."/>
            <person name="Huber R."/>
            <person name="Klenk H.-P."/>
            <person name="Overbeek R."/>
            <person name="Kramer W."/>
            <person name="Merkl R."/>
            <person name="Gottschalk G."/>
            <person name="Fritz H.-J."/>
        </authorList>
    </citation>
    <scope>NUCLEOTIDE SEQUENCE [LARGE SCALE GENOMIC DNA]</scope>
    <source>
        <strain evidence="3">ATCC BAA-163 / DSM 7039 / HB27</strain>
        <plasmid evidence="2 3">pTT27</plasmid>
    </source>
</reference>
<proteinExistence type="predicted"/>
<dbReference type="EMBL" id="AE017222">
    <property type="protein sequence ID" value="AAS82542.1"/>
    <property type="molecule type" value="Genomic_DNA"/>
</dbReference>
<dbReference type="HOGENOM" id="CLU_2222001_0_0_0"/>
<evidence type="ECO:0000256" key="1">
    <source>
        <dbReference type="SAM" id="MobiDB-lite"/>
    </source>
</evidence>
<feature type="region of interest" description="Disordered" evidence="1">
    <location>
        <begin position="64"/>
        <end position="106"/>
    </location>
</feature>
<dbReference type="Proteomes" id="UP000000592">
    <property type="component" value="Plasmid pTT27"/>
</dbReference>
<dbReference type="AlphaFoldDB" id="Q745U3"/>
<keyword evidence="2" id="KW-0614">Plasmid</keyword>
<geneLocation type="plasmid" evidence="2 3">
    <name>pTT27</name>
</geneLocation>
<gene>
    <name evidence="2" type="ordered locus">TT_P0214</name>
</gene>
<dbReference type="KEGG" id="tth:TT_P0214"/>
<evidence type="ECO:0000313" key="2">
    <source>
        <dbReference type="EMBL" id="AAS82542.1"/>
    </source>
</evidence>